<organism evidence="1 2">
    <name type="scientific">Trichonephila clavipes</name>
    <name type="common">Golden silk orbweaver</name>
    <name type="synonym">Nephila clavipes</name>
    <dbReference type="NCBI Taxonomy" id="2585209"/>
    <lineage>
        <taxon>Eukaryota</taxon>
        <taxon>Metazoa</taxon>
        <taxon>Ecdysozoa</taxon>
        <taxon>Arthropoda</taxon>
        <taxon>Chelicerata</taxon>
        <taxon>Arachnida</taxon>
        <taxon>Araneae</taxon>
        <taxon>Araneomorphae</taxon>
        <taxon>Entelegynae</taxon>
        <taxon>Araneoidea</taxon>
        <taxon>Nephilidae</taxon>
        <taxon>Trichonephila</taxon>
    </lineage>
</organism>
<keyword evidence="2" id="KW-1185">Reference proteome</keyword>
<protein>
    <submittedName>
        <fullName evidence="1">Uncharacterized protein</fullName>
    </submittedName>
</protein>
<evidence type="ECO:0000313" key="2">
    <source>
        <dbReference type="Proteomes" id="UP000887159"/>
    </source>
</evidence>
<comment type="caution">
    <text evidence="1">The sequence shown here is derived from an EMBL/GenBank/DDBJ whole genome shotgun (WGS) entry which is preliminary data.</text>
</comment>
<dbReference type="AlphaFoldDB" id="A0A8X6VJN2"/>
<sequence>MDTMRLSMRLGNTVFKRDPQVLDINRRPWFTETCLSSVSLICSIRLRLGENAGYSVLFQPEESSPQEE</sequence>
<evidence type="ECO:0000313" key="1">
    <source>
        <dbReference type="EMBL" id="GFY09714.1"/>
    </source>
</evidence>
<proteinExistence type="predicted"/>
<dbReference type="EMBL" id="BMAU01021292">
    <property type="protein sequence ID" value="GFY09714.1"/>
    <property type="molecule type" value="Genomic_DNA"/>
</dbReference>
<gene>
    <name evidence="1" type="ORF">TNCV_3696761</name>
</gene>
<accession>A0A8X6VJN2</accession>
<dbReference type="Proteomes" id="UP000887159">
    <property type="component" value="Unassembled WGS sequence"/>
</dbReference>
<reference evidence="1" key="1">
    <citation type="submission" date="2020-08" db="EMBL/GenBank/DDBJ databases">
        <title>Multicomponent nature underlies the extraordinary mechanical properties of spider dragline silk.</title>
        <authorList>
            <person name="Kono N."/>
            <person name="Nakamura H."/>
            <person name="Mori M."/>
            <person name="Yoshida Y."/>
            <person name="Ohtoshi R."/>
            <person name="Malay A.D."/>
            <person name="Moran D.A.P."/>
            <person name="Tomita M."/>
            <person name="Numata K."/>
            <person name="Arakawa K."/>
        </authorList>
    </citation>
    <scope>NUCLEOTIDE SEQUENCE</scope>
</reference>
<name>A0A8X6VJN2_TRICX</name>